<dbReference type="InterPro" id="IPR043502">
    <property type="entry name" value="DNA/RNA_pol_sf"/>
</dbReference>
<organism evidence="2 3">
    <name type="scientific">Cyclotella atomus</name>
    <dbReference type="NCBI Taxonomy" id="382360"/>
    <lineage>
        <taxon>Eukaryota</taxon>
        <taxon>Sar</taxon>
        <taxon>Stramenopiles</taxon>
        <taxon>Ochrophyta</taxon>
        <taxon>Bacillariophyta</taxon>
        <taxon>Coscinodiscophyceae</taxon>
        <taxon>Thalassiosirophycidae</taxon>
        <taxon>Stephanodiscales</taxon>
        <taxon>Stephanodiscaceae</taxon>
        <taxon>Cyclotella</taxon>
    </lineage>
</organism>
<evidence type="ECO:0000256" key="1">
    <source>
        <dbReference type="SAM" id="MobiDB-lite"/>
    </source>
</evidence>
<dbReference type="SUPFAM" id="SSF56672">
    <property type="entry name" value="DNA/RNA polymerases"/>
    <property type="match status" value="1"/>
</dbReference>
<feature type="compositionally biased region" description="Acidic residues" evidence="1">
    <location>
        <begin position="79"/>
        <end position="94"/>
    </location>
</feature>
<dbReference type="Proteomes" id="UP001530400">
    <property type="component" value="Unassembled WGS sequence"/>
</dbReference>
<sequence length="2065" mass="228621">MFCSQAHTGEKFLLTPRAYYIPMKSASALVSPFVAAAELERAGSLALAAERHSSQEWIEIITAFNSARGIRAPPYVFPDPEDADPQDDGVDDGDFHDASSGLITSVVRGAGALRMLSTSRFETLKTLLPVVDLFGSSVKEEASDEEALQEEGAIVPQASTSLDTLVKLIPDGFTELEDRLRQAVKLLEDEMTRMSVDHTTLRDQVFGSVDFSAFIEEFESLANGVIKSEQGVTAAVSAAGAASARASSAESEALAASNAVTTQTAKTARLIQVFVERFNGEIGTLAQRIGSSTGVSSASPQPAPVQTQESPSTLHFAGYHDKKENRFTTGRCLREYERLTRNGFIKVADFQSDAEAAVWLQHKNGASPALTPSPPNPRDELASASLEGGIAAQISVLIDKINALESELDSVKKVTVTKGVSVDKYSFDSLEDLMALIRAENISTTAFGVAVDPVSFFCHHKSGKLDEARNSNEMKAMKLAGITNITALRWVHSFRGTHPPFFLNACGSPIQHGMRFPMLDSEAAWQGTGLSKGGCVDLETAIEETTTSVETYIEQNLPDGKVKDLCVKLLSLSSKWLSNMVTYLNREIKRVLKYGIPEQRTYTLVSDQLHTMFEEMWSRRRLMQEFDKETYDDVEYFARGIWTTMQALSVCHEFSSVNFASHNLISSVFVRFLAEETGSNFSSGLTNTLQEMKSQVSAVDSGYKKTAVAINRRLDSHTDHLKRLSYIVATSLGLPVCALYVNPRFRSFAEAICRNTSVSFFDVDQVHRVALPDRAVCIISGSLDFFERIRHLFGSFPEVIWSFEQPFRGVSHQKIRRGIHSAAAALESWGCHTVTYYHSQYGGATNAHHVVGFSPAISGHWSIFAHPSNVRRCLRHFWEPAARVPVKVCSSVPDLAPSSVPTVLSFNQLLHSDGLLRVSSTDAHVLGPSVFKPGKVISRRLTLSELRRVFDLPMFLDPSLDSLQCHPNTPLPFESALSPAIMTAILRHVWSFVGGVESYVSPTVDVIATAMVESATKEIALVHSAVSDYIDKADVELAGVPDLAGVGDFDVDSLADDSTIDTTGTLQVQIAGIDLDDESLPSLTSRAESTVDDMDLDNESLPSLISRAESSVCSWDMESDNDSLMPRRKTKLKLDTQSIPDWNGMDNESACGLVTNDGRSTDTTASLTSAGRESFASLASLPSRAGWSEDSASISESSVATLVSSPLAKKPDTASPETLEAITKATIGLKAVKADDAEVPVYLWDMRIIGESPEERKVKALEGLRTFGLRLFWRGLYQDCVARLKSKFGVAWHLMATRSETGRLTRVGKEKEAMRHLLWHATEASWFEYHRGSKVYHFRFPIKYRKLALDGVPVFFEKPGPSVIQTQPLFTDETVRDRVKPKIEKVIKRRYMARVSSGLKLKSLIKYFAVPKGLDDIRIVYDGTASGLNESVWAPSFWLPTIESLVRALDTSSWMSDRDIGDMFLNFQLHESVWPFAGVDVGPILDDDGRLSEKRWYYWVRNAMGFKSSPYNSIKMALVAEEVIVGDRHDPSNPFQWEKIELNLPGTPNYDPPKTWICKVRRDGLTASALFTFVDDERIVGATRELAWEASSRLAKIQAYLGIQDAARKVGCCLQQPRAWSGAVVHVFPEDGVYVLTSEEKWKRLKEIVAKWLAEVENGAVELNHKELISDRGFLVYVTRAYPAMIPYVKGFHLTAEMWRGNRDEDGWKIPLSKLNGQVISRDDDDEDAAAIAHTSRKASVDVLHAPVSGKTSPAPRLRDDLKALLELTRIAEGASFSGNASKIRFTSCPSQSEWFGDFLLGAEDRMGYDTKKQLYLPIPVILEQLRLIQEDAADSLNSQTNLLYKLGALICILTAGSLRGHEGFYLDLASTRKFLDKGRHGVVPPKVLTKAILTDAECNNLPEVCVCLVGKFKGETGENFHSLVLANVTSSGLNVRWWVEKLIAVCESEGQTTGYAFFNPDGTPPNSYEYNALVREYLKRIQMQSPELFSITEDLSRYGISRTYRKSAESRTRKAGIKEEDVKVMNRWRVTEQAKGKRPRRAMVDHYADARALVSVTWRCSYAL</sequence>
<gene>
    <name evidence="2" type="ORF">ACHAWO_013042</name>
</gene>
<feature type="region of interest" description="Disordered" evidence="1">
    <location>
        <begin position="291"/>
        <end position="310"/>
    </location>
</feature>
<evidence type="ECO:0000313" key="3">
    <source>
        <dbReference type="Proteomes" id="UP001530400"/>
    </source>
</evidence>
<evidence type="ECO:0008006" key="4">
    <source>
        <dbReference type="Google" id="ProtNLM"/>
    </source>
</evidence>
<protein>
    <recommendedName>
        <fullName evidence="4">Calmodulin</fullName>
    </recommendedName>
</protein>
<keyword evidence="3" id="KW-1185">Reference proteome</keyword>
<comment type="caution">
    <text evidence="2">The sequence shown here is derived from an EMBL/GenBank/DDBJ whole genome shotgun (WGS) entry which is preliminary data.</text>
</comment>
<name>A0ABD3PZ28_9STRA</name>
<dbReference type="EMBL" id="JALLPJ020000402">
    <property type="protein sequence ID" value="KAL3793188.1"/>
    <property type="molecule type" value="Genomic_DNA"/>
</dbReference>
<feature type="region of interest" description="Disordered" evidence="1">
    <location>
        <begin position="75"/>
        <end position="95"/>
    </location>
</feature>
<evidence type="ECO:0000313" key="2">
    <source>
        <dbReference type="EMBL" id="KAL3793188.1"/>
    </source>
</evidence>
<accession>A0ABD3PZ28</accession>
<proteinExistence type="predicted"/>
<reference evidence="2 3" key="1">
    <citation type="submission" date="2024-10" db="EMBL/GenBank/DDBJ databases">
        <title>Updated reference genomes for cyclostephanoid diatoms.</title>
        <authorList>
            <person name="Roberts W.R."/>
            <person name="Alverson A.J."/>
        </authorList>
    </citation>
    <scope>NUCLEOTIDE SEQUENCE [LARGE SCALE GENOMIC DNA]</scope>
    <source>
        <strain evidence="2 3">AJA010-31</strain>
    </source>
</reference>